<dbReference type="OrthoDB" id="1862401at2759"/>
<accession>A0A835JPU4</accession>
<name>A0A835JPU4_9ROSI</name>
<keyword evidence="2" id="KW-0012">Acyltransferase</keyword>
<sequence>MASTNPIKVVEVCHITPSTQSPESAIELSLPLTFFDMFFLNSHHSELNFFYMLPELTPTVFRTVILPKLKHSLSLTLLHFLPVAGNLTWLPHAAKPIISYTPNDGVLLTVAESNNITDFDCLTSNEMHDAFISHPYITKLSAISDTKVSILALQITLFPNKGFSIGYSTSHAAVDGKSVTMFMKAWAHICKHDTSLLPAELSPSYDRTAIQDPEDIGTEYLKKWSSMNQLVGLDARSLKPFLPPEVPPSSVRATFAFSHADIKRLRVRVLSQYGKERKPIHLSSFVLSYAFILVCIAKARGLDKGDKILFRFPGDCRARLDPPLPTNYFGNCVMHQVATLDVEALVGDDGIAYVARKLAQMVKQLGKGALEGAKEKLAKNIDTSPRTLTIGLTGSPGLDLYGVDFGWGRPEKVEFTMLDRSESISMIDSKDGNGGLEIGLGVDFESHQLFVLRKLSEILIMQVSYCSSP</sequence>
<organism evidence="3 4">
    <name type="scientific">Salix dunnii</name>
    <dbReference type="NCBI Taxonomy" id="1413687"/>
    <lineage>
        <taxon>Eukaryota</taxon>
        <taxon>Viridiplantae</taxon>
        <taxon>Streptophyta</taxon>
        <taxon>Embryophyta</taxon>
        <taxon>Tracheophyta</taxon>
        <taxon>Spermatophyta</taxon>
        <taxon>Magnoliopsida</taxon>
        <taxon>eudicotyledons</taxon>
        <taxon>Gunneridae</taxon>
        <taxon>Pentapetalae</taxon>
        <taxon>rosids</taxon>
        <taxon>fabids</taxon>
        <taxon>Malpighiales</taxon>
        <taxon>Salicaceae</taxon>
        <taxon>Saliceae</taxon>
        <taxon>Salix</taxon>
    </lineage>
</organism>
<dbReference type="EMBL" id="JADGMS010000011">
    <property type="protein sequence ID" value="KAF9673051.1"/>
    <property type="molecule type" value="Genomic_DNA"/>
</dbReference>
<dbReference type="Gene3D" id="3.30.559.10">
    <property type="entry name" value="Chloramphenicol acetyltransferase-like domain"/>
    <property type="match status" value="2"/>
</dbReference>
<dbReference type="PANTHER" id="PTHR31625">
    <property type="match status" value="1"/>
</dbReference>
<dbReference type="Proteomes" id="UP000657918">
    <property type="component" value="Chromosome 11"/>
</dbReference>
<proteinExistence type="predicted"/>
<evidence type="ECO:0000313" key="3">
    <source>
        <dbReference type="EMBL" id="KAF9673051.1"/>
    </source>
</evidence>
<keyword evidence="1" id="KW-0808">Transferase</keyword>
<reference evidence="3 4" key="1">
    <citation type="submission" date="2020-10" db="EMBL/GenBank/DDBJ databases">
        <title>Plant Genome Project.</title>
        <authorList>
            <person name="Zhang R.-G."/>
        </authorList>
    </citation>
    <scope>NUCLEOTIDE SEQUENCE [LARGE SCALE GENOMIC DNA]</scope>
    <source>
        <strain evidence="3">FAFU-HL-1</strain>
        <tissue evidence="3">Leaf</tissue>
    </source>
</reference>
<evidence type="ECO:0000313" key="4">
    <source>
        <dbReference type="Proteomes" id="UP000657918"/>
    </source>
</evidence>
<gene>
    <name evidence="3" type="ORF">SADUNF_Sadunf11G0108700</name>
</gene>
<keyword evidence="4" id="KW-1185">Reference proteome</keyword>
<dbReference type="AlphaFoldDB" id="A0A835JPU4"/>
<dbReference type="SUPFAM" id="SSF52777">
    <property type="entry name" value="CoA-dependent acyltransferases"/>
    <property type="match status" value="1"/>
</dbReference>
<dbReference type="Pfam" id="PF02458">
    <property type="entry name" value="Transferase"/>
    <property type="match status" value="1"/>
</dbReference>
<evidence type="ECO:0000256" key="1">
    <source>
        <dbReference type="ARBA" id="ARBA00022679"/>
    </source>
</evidence>
<dbReference type="GO" id="GO:0016747">
    <property type="term" value="F:acyltransferase activity, transferring groups other than amino-acyl groups"/>
    <property type="evidence" value="ECO:0007669"/>
    <property type="project" value="UniProtKB-ARBA"/>
</dbReference>
<protein>
    <submittedName>
        <fullName evidence="3">Uncharacterized protein</fullName>
    </submittedName>
</protein>
<evidence type="ECO:0000256" key="2">
    <source>
        <dbReference type="ARBA" id="ARBA00023315"/>
    </source>
</evidence>
<comment type="caution">
    <text evidence="3">The sequence shown here is derived from an EMBL/GenBank/DDBJ whole genome shotgun (WGS) entry which is preliminary data.</text>
</comment>
<dbReference type="InterPro" id="IPR051504">
    <property type="entry name" value="Plant_metabolite_acyltrans"/>
</dbReference>
<dbReference type="InterPro" id="IPR023213">
    <property type="entry name" value="CAT-like_dom_sf"/>
</dbReference>